<gene>
    <name evidence="1" type="ORF">CDAR_35471</name>
</gene>
<evidence type="ECO:0000313" key="1">
    <source>
        <dbReference type="EMBL" id="GIY34394.1"/>
    </source>
</evidence>
<dbReference type="Proteomes" id="UP001054837">
    <property type="component" value="Unassembled WGS sequence"/>
</dbReference>
<dbReference type="EMBL" id="BPLQ01008057">
    <property type="protein sequence ID" value="GIY34394.1"/>
    <property type="molecule type" value="Genomic_DNA"/>
</dbReference>
<keyword evidence="2" id="KW-1185">Reference proteome</keyword>
<evidence type="ECO:0000313" key="2">
    <source>
        <dbReference type="Proteomes" id="UP001054837"/>
    </source>
</evidence>
<comment type="caution">
    <text evidence="1">The sequence shown here is derived from an EMBL/GenBank/DDBJ whole genome shotgun (WGS) entry which is preliminary data.</text>
</comment>
<dbReference type="AlphaFoldDB" id="A0AAV4SM46"/>
<accession>A0AAV4SM46</accession>
<proteinExistence type="predicted"/>
<reference evidence="1 2" key="1">
    <citation type="submission" date="2021-06" db="EMBL/GenBank/DDBJ databases">
        <title>Caerostris darwini draft genome.</title>
        <authorList>
            <person name="Kono N."/>
            <person name="Arakawa K."/>
        </authorList>
    </citation>
    <scope>NUCLEOTIDE SEQUENCE [LARGE SCALE GENOMIC DNA]</scope>
</reference>
<organism evidence="1 2">
    <name type="scientific">Caerostris darwini</name>
    <dbReference type="NCBI Taxonomy" id="1538125"/>
    <lineage>
        <taxon>Eukaryota</taxon>
        <taxon>Metazoa</taxon>
        <taxon>Ecdysozoa</taxon>
        <taxon>Arthropoda</taxon>
        <taxon>Chelicerata</taxon>
        <taxon>Arachnida</taxon>
        <taxon>Araneae</taxon>
        <taxon>Araneomorphae</taxon>
        <taxon>Entelegynae</taxon>
        <taxon>Araneoidea</taxon>
        <taxon>Araneidae</taxon>
        <taxon>Caerostris</taxon>
    </lineage>
</organism>
<sequence>MEFQAGRREGPNAPVIHRALPIRPESACPNALLGWKGTAACEKWRIAGCHLFILMATSSGLRLKGPQRVHIREYGCRRNVSKVSAVGSNRYAVYISFSPTSSVDLPTYYAANG</sequence>
<protein>
    <submittedName>
        <fullName evidence="1">Uncharacterized protein</fullName>
    </submittedName>
</protein>
<name>A0AAV4SM46_9ARAC</name>